<protein>
    <submittedName>
        <fullName evidence="1">RES domain-containing protein</fullName>
    </submittedName>
</protein>
<gene>
    <name evidence="1" type="ORF">HKT18_13565</name>
</gene>
<proteinExistence type="predicted"/>
<keyword evidence="2" id="KW-1185">Reference proteome</keyword>
<reference evidence="1 2" key="1">
    <citation type="submission" date="2020-05" db="EMBL/GenBank/DDBJ databases">
        <title>Draft genome of Flavobacterium sp. IMCC34852.</title>
        <authorList>
            <person name="Song J."/>
            <person name="Cho J.-C."/>
        </authorList>
    </citation>
    <scope>NUCLEOTIDE SEQUENCE [LARGE SCALE GENOMIC DNA]</scope>
    <source>
        <strain evidence="1 2">IMCC34852</strain>
    </source>
</reference>
<dbReference type="RefSeq" id="WP_171223406.1">
    <property type="nucleotide sequence ID" value="NZ_CP121446.1"/>
</dbReference>
<dbReference type="EMBL" id="JABEVX010000013">
    <property type="protein sequence ID" value="NNT73247.1"/>
    <property type="molecule type" value="Genomic_DNA"/>
</dbReference>
<name>A0A7Y3W068_9FLAO</name>
<evidence type="ECO:0000313" key="2">
    <source>
        <dbReference type="Proteomes" id="UP000536509"/>
    </source>
</evidence>
<comment type="caution">
    <text evidence="1">The sequence shown here is derived from an EMBL/GenBank/DDBJ whole genome shotgun (WGS) entry which is preliminary data.</text>
</comment>
<accession>A0A7Y3W068</accession>
<sequence length="347" mass="41176">MSTPNWQLSFRDLPEIPLLKRWSSDNHITPEQSISYRILNNQKITEAEEKEFIKVFKFYEELDLKLQKLDYSSFTLDDFENFKNYISYAFNYVPLISNKLTVYRTYRLVVNEWVTKKNQRLDNVKYLKYPSLDIVKETNKFNRANTPKTNVLYTAENIDTALKEIKPPKDKIITVGFWKTKTEKEIISYPISHSERAILINKGVQNATAAIEKYGEENSQLFVEWSRHYFKLLGREFTKPISHHYEYFISALFSERILEVRNDPNSSFNYDCIIYPSVGNDLETNNLAIHPASVDKEFQLFQIIEFEIEETYYEKKYVRNHPDFITLASIKNKHYAKKILSNGDIIW</sequence>
<dbReference type="AlphaFoldDB" id="A0A7Y3W068"/>
<evidence type="ECO:0000313" key="1">
    <source>
        <dbReference type="EMBL" id="NNT73247.1"/>
    </source>
</evidence>
<organism evidence="1 2">
    <name type="scientific">Flavobacterium rivulicola</name>
    <dbReference type="NCBI Taxonomy" id="2732161"/>
    <lineage>
        <taxon>Bacteria</taxon>
        <taxon>Pseudomonadati</taxon>
        <taxon>Bacteroidota</taxon>
        <taxon>Flavobacteriia</taxon>
        <taxon>Flavobacteriales</taxon>
        <taxon>Flavobacteriaceae</taxon>
        <taxon>Flavobacterium</taxon>
    </lineage>
</organism>
<dbReference type="Proteomes" id="UP000536509">
    <property type="component" value="Unassembled WGS sequence"/>
</dbReference>